<gene>
    <name evidence="1" type="ORF">HW532_12710</name>
</gene>
<dbReference type="InterPro" id="IPR029052">
    <property type="entry name" value="Metallo-depent_PP-like"/>
</dbReference>
<evidence type="ECO:0000313" key="2">
    <source>
        <dbReference type="Proteomes" id="UP000593594"/>
    </source>
</evidence>
<dbReference type="KEGG" id="kmn:HW532_12710"/>
<dbReference type="Proteomes" id="UP000593594">
    <property type="component" value="Chromosome"/>
</dbReference>
<evidence type="ECO:0000313" key="1">
    <source>
        <dbReference type="EMBL" id="QPC43479.1"/>
    </source>
</evidence>
<dbReference type="SUPFAM" id="SSF56300">
    <property type="entry name" value="Metallo-dependent phosphatases"/>
    <property type="match status" value="1"/>
</dbReference>
<name>A0A7S8C4Y9_9HYPH</name>
<dbReference type="AlphaFoldDB" id="A0A7S8C4Y9"/>
<sequence length="422" mass="46863">MPPLTDERIQEIVRAVEEHGSNRAAARALDVDPKTIRRGLKRAAERGLLSTDPVMPGYAIKSVAGKTADGKWIKQVREHGEEFRVPDGQRVKGVSALVDEDGREVIKWIKTGEDREHQLAAMRATVAALKEAIEPVAPTAPPLTVNSRLLNQYTVTDAHFGMLSWREETGADYDLEIAERLLLDWFAAAIAMAPPARTAVFAQLGDLLHYDGFEPKTPASGHILDADSRFPKVVRVVIRTVRRILSMLLQKHEHVHVVMADANHDPGSEAWLRETFAAFLEDEPRLTVKNSPAQNAEGSYYAHEHGLTSLFYHHGHKRRVGTVDSMFAGKFREIYGRTRHSYAHIGHLHSDELKSTDLMKVERHETLAAADAYGANWLSGRSAKVITYDEEFGEVSRLTLTPEMVSGAYGAANDNTKAEEAA</sequence>
<protein>
    <submittedName>
        <fullName evidence="1">Oxidoreductase</fullName>
    </submittedName>
</protein>
<dbReference type="RefSeq" id="WP_213160843.1">
    <property type="nucleotide sequence ID" value="NZ_CP058214.1"/>
</dbReference>
<organism evidence="1 2">
    <name type="scientific">Kaustia mangrovi</name>
    <dbReference type="NCBI Taxonomy" id="2593653"/>
    <lineage>
        <taxon>Bacteria</taxon>
        <taxon>Pseudomonadati</taxon>
        <taxon>Pseudomonadota</taxon>
        <taxon>Alphaproteobacteria</taxon>
        <taxon>Hyphomicrobiales</taxon>
        <taxon>Parvibaculaceae</taxon>
        <taxon>Kaustia</taxon>
    </lineage>
</organism>
<accession>A0A7S8C4Y9</accession>
<reference evidence="1 2" key="1">
    <citation type="submission" date="2020-06" db="EMBL/GenBank/DDBJ databases">
        <title>Genome sequence of 2 isolates from Red Sea Mangroves.</title>
        <authorList>
            <person name="Sefrji F."/>
            <person name="Michoud G."/>
            <person name="Merlino G."/>
            <person name="Daffonchio D."/>
        </authorList>
    </citation>
    <scope>NUCLEOTIDE SEQUENCE [LARGE SCALE GENOMIC DNA]</scope>
    <source>
        <strain evidence="1 2">R1DC25</strain>
    </source>
</reference>
<proteinExistence type="predicted"/>
<dbReference type="EMBL" id="CP058214">
    <property type="protein sequence ID" value="QPC43479.1"/>
    <property type="molecule type" value="Genomic_DNA"/>
</dbReference>
<keyword evidence="2" id="KW-1185">Reference proteome</keyword>